<evidence type="ECO:0000256" key="1">
    <source>
        <dbReference type="ARBA" id="ARBA00004496"/>
    </source>
</evidence>
<dbReference type="InterPro" id="IPR050469">
    <property type="entry name" value="Diguanylate_Cyclase"/>
</dbReference>
<dbReference type="EMBL" id="JAIQDJ010000001">
    <property type="protein sequence ID" value="MBZ4184724.1"/>
    <property type="molecule type" value="Genomic_DNA"/>
</dbReference>
<evidence type="ECO:0000256" key="2">
    <source>
        <dbReference type="ARBA" id="ARBA00012528"/>
    </source>
</evidence>
<proteinExistence type="predicted"/>
<evidence type="ECO:0000313" key="6">
    <source>
        <dbReference type="EMBL" id="MBZ4184724.1"/>
    </source>
</evidence>
<dbReference type="EC" id="2.7.7.65" evidence="2"/>
<evidence type="ECO:0000313" key="7">
    <source>
        <dbReference type="Proteomes" id="UP001430290"/>
    </source>
</evidence>
<evidence type="ECO:0000256" key="3">
    <source>
        <dbReference type="ARBA" id="ARBA00034247"/>
    </source>
</evidence>
<dbReference type="CDD" id="cd00038">
    <property type="entry name" value="CAP_ED"/>
    <property type="match status" value="1"/>
</dbReference>
<dbReference type="PANTHER" id="PTHR45138">
    <property type="entry name" value="REGULATORY COMPONENTS OF SENSORY TRANSDUCTION SYSTEM"/>
    <property type="match status" value="1"/>
</dbReference>
<comment type="catalytic activity">
    <reaction evidence="3">
        <text>2 GTP = 3',3'-c-di-GMP + 2 diphosphate</text>
        <dbReference type="Rhea" id="RHEA:24898"/>
        <dbReference type="ChEBI" id="CHEBI:33019"/>
        <dbReference type="ChEBI" id="CHEBI:37565"/>
        <dbReference type="ChEBI" id="CHEBI:58805"/>
        <dbReference type="EC" id="2.7.7.65"/>
    </reaction>
</comment>
<dbReference type="InterPro" id="IPR000595">
    <property type="entry name" value="cNMP-bd_dom"/>
</dbReference>
<evidence type="ECO:0000259" key="4">
    <source>
        <dbReference type="PROSITE" id="PS50042"/>
    </source>
</evidence>
<keyword evidence="7" id="KW-1185">Reference proteome</keyword>
<dbReference type="RefSeq" id="WP_223625236.1">
    <property type="nucleotide sequence ID" value="NZ_JAIQDJ010000001.1"/>
</dbReference>
<feature type="domain" description="Cyclic nucleotide-binding" evidence="4">
    <location>
        <begin position="22"/>
        <end position="121"/>
    </location>
</feature>
<dbReference type="InterPro" id="IPR000160">
    <property type="entry name" value="GGDEF_dom"/>
</dbReference>
<dbReference type="Gene3D" id="3.30.70.270">
    <property type="match status" value="1"/>
</dbReference>
<feature type="domain" description="GGDEF" evidence="5">
    <location>
        <begin position="207"/>
        <end position="340"/>
    </location>
</feature>
<dbReference type="InterPro" id="IPR018490">
    <property type="entry name" value="cNMP-bd_dom_sf"/>
</dbReference>
<comment type="subcellular location">
    <subcellularLocation>
        <location evidence="1">Cytoplasm</location>
    </subcellularLocation>
</comment>
<dbReference type="PROSITE" id="PS50887">
    <property type="entry name" value="GGDEF"/>
    <property type="match status" value="1"/>
</dbReference>
<dbReference type="Proteomes" id="UP001430290">
    <property type="component" value="Unassembled WGS sequence"/>
</dbReference>
<dbReference type="SMART" id="SM00267">
    <property type="entry name" value="GGDEF"/>
    <property type="match status" value="1"/>
</dbReference>
<dbReference type="PANTHER" id="PTHR45138:SF9">
    <property type="entry name" value="DIGUANYLATE CYCLASE DGCM-RELATED"/>
    <property type="match status" value="1"/>
</dbReference>
<comment type="caution">
    <text evidence="6">The sequence shown here is derived from an EMBL/GenBank/DDBJ whole genome shotgun (WGS) entry which is preliminary data.</text>
</comment>
<organism evidence="6 7">
    <name type="scientific">Thermomonas beijingensis</name>
    <dbReference type="NCBI Taxonomy" id="2872701"/>
    <lineage>
        <taxon>Bacteria</taxon>
        <taxon>Pseudomonadati</taxon>
        <taxon>Pseudomonadota</taxon>
        <taxon>Gammaproteobacteria</taxon>
        <taxon>Lysobacterales</taxon>
        <taxon>Lysobacteraceae</taxon>
        <taxon>Thermomonas</taxon>
    </lineage>
</organism>
<reference evidence="6" key="1">
    <citation type="submission" date="2021-09" db="EMBL/GenBank/DDBJ databases">
        <authorList>
            <person name="Wu T."/>
            <person name="Guo S.Z."/>
        </authorList>
    </citation>
    <scope>NUCLEOTIDE SEQUENCE</scope>
    <source>
        <strain evidence="6">RSS-23</strain>
    </source>
</reference>
<sequence length="340" mass="37783">MSARVVVPLESAAGRLEEFSPAASVLDDAEYALFSQVARTRKCAAGEVLFRRGDHGSDMYVIASGAVELDFGDDLVRKPLGMGEFFGELGLLMGDHARSANATMTQPGVLLELGRETFDRLTDRDPKQLAKFLRRTIMRVVCNEQALIGRLRRRNLELQNTLDVLRTTALQLDQSEILIRTDELTGLTNRRGFVAHVEQARLAGKLPDSVLILVDCDRFKEINDGHGHLAGDRVLQSVSNLLRAVCGQDDIACRLGGDEFCLLIHGHNRDGAERIAGYIVESARILQRMHQRPPQMTTLSIGACVVAADAEIAWEHWYKQADLALYRAKHQGGNRVEWQD</sequence>
<accession>A0ABS7TA40</accession>
<dbReference type="SUPFAM" id="SSF55073">
    <property type="entry name" value="Nucleotide cyclase"/>
    <property type="match status" value="1"/>
</dbReference>
<dbReference type="InterPro" id="IPR029787">
    <property type="entry name" value="Nucleotide_cyclase"/>
</dbReference>
<dbReference type="PROSITE" id="PS50042">
    <property type="entry name" value="CNMP_BINDING_3"/>
    <property type="match status" value="1"/>
</dbReference>
<dbReference type="Pfam" id="PF00027">
    <property type="entry name" value="cNMP_binding"/>
    <property type="match status" value="1"/>
</dbReference>
<evidence type="ECO:0000259" key="5">
    <source>
        <dbReference type="PROSITE" id="PS50887"/>
    </source>
</evidence>
<dbReference type="Pfam" id="PF00990">
    <property type="entry name" value="GGDEF"/>
    <property type="match status" value="1"/>
</dbReference>
<protein>
    <recommendedName>
        <fullName evidence="2">diguanylate cyclase</fullName>
        <ecNumber evidence="2">2.7.7.65</ecNumber>
    </recommendedName>
</protein>
<dbReference type="SUPFAM" id="SSF51206">
    <property type="entry name" value="cAMP-binding domain-like"/>
    <property type="match status" value="1"/>
</dbReference>
<dbReference type="NCBIfam" id="TIGR00254">
    <property type="entry name" value="GGDEF"/>
    <property type="match status" value="1"/>
</dbReference>
<dbReference type="InterPro" id="IPR014710">
    <property type="entry name" value="RmlC-like_jellyroll"/>
</dbReference>
<dbReference type="SMART" id="SM00100">
    <property type="entry name" value="cNMP"/>
    <property type="match status" value="1"/>
</dbReference>
<gene>
    <name evidence="6" type="ORF">K7B09_00055</name>
</gene>
<name>A0ABS7TA40_9GAMM</name>
<dbReference type="CDD" id="cd01949">
    <property type="entry name" value="GGDEF"/>
    <property type="match status" value="1"/>
</dbReference>
<dbReference type="InterPro" id="IPR043128">
    <property type="entry name" value="Rev_trsase/Diguanyl_cyclase"/>
</dbReference>
<dbReference type="Gene3D" id="2.60.120.10">
    <property type="entry name" value="Jelly Rolls"/>
    <property type="match status" value="1"/>
</dbReference>